<keyword evidence="4 9" id="KW-0812">Transmembrane</keyword>
<evidence type="ECO:0000256" key="3">
    <source>
        <dbReference type="ARBA" id="ARBA00022475"/>
    </source>
</evidence>
<accession>A0A2B7YCV1</accession>
<evidence type="ECO:0000256" key="1">
    <source>
        <dbReference type="ARBA" id="ARBA00004651"/>
    </source>
</evidence>
<dbReference type="PANTHER" id="PTHR43791">
    <property type="entry name" value="PERMEASE-RELATED"/>
    <property type="match status" value="1"/>
</dbReference>
<evidence type="ECO:0000256" key="8">
    <source>
        <dbReference type="SAM" id="MobiDB-lite"/>
    </source>
</evidence>
<dbReference type="PANTHER" id="PTHR43791:SF39">
    <property type="entry name" value="TRANSPORTER LIZ1_SEO1, PUTATIVE (AFU_ORTHOLOGUE AFUA_3G00980)-RELATED"/>
    <property type="match status" value="1"/>
</dbReference>
<organism evidence="11 12">
    <name type="scientific">Helicocarpus griseus UAMH5409</name>
    <dbReference type="NCBI Taxonomy" id="1447875"/>
    <lineage>
        <taxon>Eukaryota</taxon>
        <taxon>Fungi</taxon>
        <taxon>Dikarya</taxon>
        <taxon>Ascomycota</taxon>
        <taxon>Pezizomycotina</taxon>
        <taxon>Eurotiomycetes</taxon>
        <taxon>Eurotiomycetidae</taxon>
        <taxon>Onygenales</taxon>
        <taxon>Ajellomycetaceae</taxon>
        <taxon>Helicocarpus</taxon>
    </lineage>
</organism>
<protein>
    <recommendedName>
        <fullName evidence="10">Major facilitator superfamily (MFS) profile domain-containing protein</fullName>
    </recommendedName>
</protein>
<feature type="transmembrane region" description="Helical" evidence="9">
    <location>
        <begin position="194"/>
        <end position="215"/>
    </location>
</feature>
<gene>
    <name evidence="11" type="ORF">AJ79_00054</name>
</gene>
<dbReference type="FunFam" id="1.20.1250.20:FF:000065">
    <property type="entry name" value="Putative MFS pantothenate transporter"/>
    <property type="match status" value="1"/>
</dbReference>
<comment type="similarity">
    <text evidence="7">Belongs to the major facilitator superfamily. Allantoate permease family.</text>
</comment>
<dbReference type="GO" id="GO:0022857">
    <property type="term" value="F:transmembrane transporter activity"/>
    <property type="evidence" value="ECO:0007669"/>
    <property type="project" value="InterPro"/>
</dbReference>
<dbReference type="EMBL" id="PDNB01000001">
    <property type="protein sequence ID" value="PGH19020.1"/>
    <property type="molecule type" value="Genomic_DNA"/>
</dbReference>
<evidence type="ECO:0000256" key="7">
    <source>
        <dbReference type="ARBA" id="ARBA00037968"/>
    </source>
</evidence>
<dbReference type="AlphaFoldDB" id="A0A2B7YCV1"/>
<feature type="transmembrane region" description="Helical" evidence="9">
    <location>
        <begin position="458"/>
        <end position="478"/>
    </location>
</feature>
<proteinExistence type="inferred from homology"/>
<dbReference type="Gene3D" id="1.20.1250.20">
    <property type="entry name" value="MFS general substrate transporter like domains"/>
    <property type="match status" value="2"/>
</dbReference>
<name>A0A2B7YCV1_9EURO</name>
<comment type="subcellular location">
    <subcellularLocation>
        <location evidence="1">Cell membrane</location>
        <topology evidence="1">Multi-pass membrane protein</topology>
    </subcellularLocation>
</comment>
<feature type="transmembrane region" description="Helical" evidence="9">
    <location>
        <begin position="366"/>
        <end position="384"/>
    </location>
</feature>
<feature type="transmembrane region" description="Helical" evidence="9">
    <location>
        <begin position="227"/>
        <end position="248"/>
    </location>
</feature>
<dbReference type="STRING" id="1447875.A0A2B7YCV1"/>
<feature type="domain" description="Major facilitator superfamily (MFS) profile" evidence="10">
    <location>
        <begin position="67"/>
        <end position="482"/>
    </location>
</feature>
<feature type="transmembrane region" description="Helical" evidence="9">
    <location>
        <begin position="335"/>
        <end position="354"/>
    </location>
</feature>
<dbReference type="FunFam" id="1.20.1250.20:FF:000386">
    <property type="entry name" value="MFS general substrate transporter"/>
    <property type="match status" value="1"/>
</dbReference>
<feature type="compositionally biased region" description="Polar residues" evidence="8">
    <location>
        <begin position="16"/>
        <end position="30"/>
    </location>
</feature>
<keyword evidence="6 9" id="KW-0472">Membrane</keyword>
<evidence type="ECO:0000256" key="2">
    <source>
        <dbReference type="ARBA" id="ARBA00022448"/>
    </source>
</evidence>
<keyword evidence="3" id="KW-1003">Cell membrane</keyword>
<dbReference type="InterPro" id="IPR020846">
    <property type="entry name" value="MFS_dom"/>
</dbReference>
<keyword evidence="12" id="KW-1185">Reference proteome</keyword>
<dbReference type="SUPFAM" id="SSF103473">
    <property type="entry name" value="MFS general substrate transporter"/>
    <property type="match status" value="1"/>
</dbReference>
<evidence type="ECO:0000256" key="5">
    <source>
        <dbReference type="ARBA" id="ARBA00022989"/>
    </source>
</evidence>
<evidence type="ECO:0000256" key="9">
    <source>
        <dbReference type="SAM" id="Phobius"/>
    </source>
</evidence>
<evidence type="ECO:0000259" key="10">
    <source>
        <dbReference type="PROSITE" id="PS50850"/>
    </source>
</evidence>
<keyword evidence="5 9" id="KW-1133">Transmembrane helix</keyword>
<reference evidence="11 12" key="1">
    <citation type="submission" date="2017-10" db="EMBL/GenBank/DDBJ databases">
        <title>Comparative genomics in systemic dimorphic fungi from Ajellomycetaceae.</title>
        <authorList>
            <person name="Munoz J.F."/>
            <person name="Mcewen J.G."/>
            <person name="Clay O.K."/>
            <person name="Cuomo C.A."/>
        </authorList>
    </citation>
    <scope>NUCLEOTIDE SEQUENCE [LARGE SCALE GENOMIC DNA]</scope>
    <source>
        <strain evidence="11 12">UAMH5409</strain>
    </source>
</reference>
<dbReference type="InterPro" id="IPR011701">
    <property type="entry name" value="MFS"/>
</dbReference>
<feature type="transmembrane region" description="Helical" evidence="9">
    <location>
        <begin position="424"/>
        <end position="446"/>
    </location>
</feature>
<dbReference type="InterPro" id="IPR036259">
    <property type="entry name" value="MFS_trans_sf"/>
</dbReference>
<keyword evidence="2" id="KW-0813">Transport</keyword>
<dbReference type="PROSITE" id="PS50850">
    <property type="entry name" value="MFS"/>
    <property type="match status" value="1"/>
</dbReference>
<feature type="transmembrane region" description="Helical" evidence="9">
    <location>
        <begin position="59"/>
        <end position="80"/>
    </location>
</feature>
<evidence type="ECO:0000256" key="6">
    <source>
        <dbReference type="ARBA" id="ARBA00023136"/>
    </source>
</evidence>
<feature type="region of interest" description="Disordered" evidence="8">
    <location>
        <begin position="1"/>
        <end position="32"/>
    </location>
</feature>
<evidence type="ECO:0000256" key="4">
    <source>
        <dbReference type="ARBA" id="ARBA00022692"/>
    </source>
</evidence>
<dbReference type="OrthoDB" id="4202477at2759"/>
<feature type="transmembrane region" description="Helical" evidence="9">
    <location>
        <begin position="297"/>
        <end position="315"/>
    </location>
</feature>
<dbReference type="GO" id="GO:0005886">
    <property type="term" value="C:plasma membrane"/>
    <property type="evidence" value="ECO:0007669"/>
    <property type="project" value="UniProtKB-SubCell"/>
</dbReference>
<dbReference type="Pfam" id="PF07690">
    <property type="entry name" value="MFS_1"/>
    <property type="match status" value="1"/>
</dbReference>
<comment type="caution">
    <text evidence="11">The sequence shown here is derived from an EMBL/GenBank/DDBJ whole genome shotgun (WGS) entry which is preliminary data.</text>
</comment>
<dbReference type="Proteomes" id="UP000223968">
    <property type="component" value="Unassembled WGS sequence"/>
</dbReference>
<evidence type="ECO:0000313" key="11">
    <source>
        <dbReference type="EMBL" id="PGH19020.1"/>
    </source>
</evidence>
<sequence>MTTSDPDSKSGLFVDENTSSARGNSPSDPISTIVEEKPKQTWRSYIWDTFDKPREERRFLFKFDAIVMTLISLGFFIKILDQFNINSAFVSGMKEDLQLNGNELNYMTSMYTAGYIIGEIPSNILLTKIRPSVWIPACEVVWSVLTILLTQCKNAQQIYALRFFIGLAESPLYPGIQFLLGSWYRKDELAKRACIFHASGNIAAMFSGYLMAATYNLEGVHGYHGWQWLFIINTVISLPIAILGFFFLPDIPEITKAWYLTEAEIALAKRRMELEGRANRQPYTLAKLRKIFTSWRIYLLTLIYVLFSNGNGYGGQPAFALWLKSRGYGVYKVNTYPTIQYGITVFFTLVFGWTSDSLFRGGRWQPMIFTGILNIAVNISLAVWDINVGWKWACYCLGLLGVGLSGIAFAWAHDICTDDNEERALVVAFMSTFAQVVQTWLPLIIWQTVEAPQYRKGFISSVFIAVLMMGCALTIRWLQRRQEAEKEKEKREGGV</sequence>
<evidence type="ECO:0000313" key="12">
    <source>
        <dbReference type="Proteomes" id="UP000223968"/>
    </source>
</evidence>
<feature type="transmembrane region" description="Helical" evidence="9">
    <location>
        <begin position="390"/>
        <end position="412"/>
    </location>
</feature>